<dbReference type="Proteomes" id="UP000607281">
    <property type="component" value="Unassembled WGS sequence"/>
</dbReference>
<gene>
    <name evidence="1" type="ORF">H6G18_18930</name>
</gene>
<accession>A0ABR8CTA2</accession>
<dbReference type="EMBL" id="JACJRF010000038">
    <property type="protein sequence ID" value="MBD2346204.1"/>
    <property type="molecule type" value="Genomic_DNA"/>
</dbReference>
<evidence type="ECO:0000313" key="2">
    <source>
        <dbReference type="Proteomes" id="UP000607281"/>
    </source>
</evidence>
<organism evidence="1 2">
    <name type="scientific">Anabaena subtropica FACHB-260</name>
    <dbReference type="NCBI Taxonomy" id="2692884"/>
    <lineage>
        <taxon>Bacteria</taxon>
        <taxon>Bacillati</taxon>
        <taxon>Cyanobacteriota</taxon>
        <taxon>Cyanophyceae</taxon>
        <taxon>Nostocales</taxon>
        <taxon>Nostocaceae</taxon>
        <taxon>Anabaena</taxon>
    </lineage>
</organism>
<sequence length="148" mass="15818">MNVTILTSFLAPCLPFLLKKVGESALSGAATKLGQDTWDKATAIWAKLWPSIEAEAAANIAATQLADKPESEAWKAALQEELETLLQKDKALAEFIAEIFKDKNEVSTNGVQIQQTAGTVEGQMIGQMQNSEAKNIGNIGSVQGDVTL</sequence>
<evidence type="ECO:0000313" key="1">
    <source>
        <dbReference type="EMBL" id="MBD2346204.1"/>
    </source>
</evidence>
<proteinExistence type="predicted"/>
<comment type="caution">
    <text evidence="1">The sequence shown here is derived from an EMBL/GenBank/DDBJ whole genome shotgun (WGS) entry which is preliminary data.</text>
</comment>
<protein>
    <submittedName>
        <fullName evidence="1">Uncharacterized protein</fullName>
    </submittedName>
</protein>
<dbReference type="RefSeq" id="WP_190408629.1">
    <property type="nucleotide sequence ID" value="NZ_JACJRF010000038.1"/>
</dbReference>
<reference evidence="1 2" key="1">
    <citation type="journal article" date="2020" name="ISME J.">
        <title>Comparative genomics reveals insights into cyanobacterial evolution and habitat adaptation.</title>
        <authorList>
            <person name="Chen M.Y."/>
            <person name="Teng W.K."/>
            <person name="Zhao L."/>
            <person name="Hu C.X."/>
            <person name="Zhou Y.K."/>
            <person name="Han B.P."/>
            <person name="Song L.R."/>
            <person name="Shu W.S."/>
        </authorList>
    </citation>
    <scope>NUCLEOTIDE SEQUENCE [LARGE SCALE GENOMIC DNA]</scope>
    <source>
        <strain evidence="1 2">FACHB-260</strain>
    </source>
</reference>
<keyword evidence="2" id="KW-1185">Reference proteome</keyword>
<name>A0ABR8CTA2_9NOST</name>